<dbReference type="InterPro" id="IPR011009">
    <property type="entry name" value="Kinase-like_dom_sf"/>
</dbReference>
<evidence type="ECO:0000313" key="3">
    <source>
        <dbReference type="Proteomes" id="UP000053095"/>
    </source>
</evidence>
<dbReference type="InterPro" id="IPR002575">
    <property type="entry name" value="Aminoglycoside_PTrfase"/>
</dbReference>
<dbReference type="Pfam" id="PF01636">
    <property type="entry name" value="APH"/>
    <property type="match status" value="1"/>
</dbReference>
<name>A0A0B8N1K2_TALPI</name>
<dbReference type="PANTHER" id="PTHR21310:SF54">
    <property type="entry name" value="AMINOGLYCOSIDE PHOSPHOTRANSFERASE DOMAIN-CONTAINING PROTEIN"/>
    <property type="match status" value="1"/>
</dbReference>
<feature type="domain" description="Aminoglycoside phosphotransferase" evidence="1">
    <location>
        <begin position="29"/>
        <end position="217"/>
    </location>
</feature>
<gene>
    <name evidence="2" type="ORF">TCE0_043r15683</name>
</gene>
<dbReference type="SUPFAM" id="SSF56112">
    <property type="entry name" value="Protein kinase-like (PK-like)"/>
    <property type="match status" value="1"/>
</dbReference>
<reference evidence="3" key="1">
    <citation type="journal article" date="2015" name="Genome Announc.">
        <title>Draft genome sequence of Talaromyces cellulolyticus strain Y-94, a source of lignocellulosic biomass-degrading enzymes.</title>
        <authorList>
            <person name="Fujii T."/>
            <person name="Koike H."/>
            <person name="Sawayama S."/>
            <person name="Yano S."/>
            <person name="Inoue H."/>
        </authorList>
    </citation>
    <scope>NUCLEOTIDE SEQUENCE [LARGE SCALE GENOMIC DNA]</scope>
    <source>
        <strain evidence="3">Y-94</strain>
    </source>
</reference>
<proteinExistence type="predicted"/>
<dbReference type="Gene3D" id="3.90.1200.10">
    <property type="match status" value="1"/>
</dbReference>
<accession>A0A0B8N1K2</accession>
<sequence length="235" mass="27787">MIVKFGPSRHVTTTEAVNLWMIKKVFGDDIPVPELFGWRVDSEGYVFIYMELINGPTLQECWNQLDTDEKTTVVDQLSRITENLRKLRQDPSDQFIGSINRQPLLDYVFADQPTTGPFPNVKEFNDWFALCHQLRFEHRYDDPNRCFLPDDGEIKLTHADLNRRNIIIPSTNPVRIFVVDWQQSGWYPDYWEYCKATWTVSYKDEWRKDYIHKYLEPRPDVGEIFAEYTAAMGAF</sequence>
<dbReference type="EMBL" id="DF933839">
    <property type="protein sequence ID" value="GAM42052.1"/>
    <property type="molecule type" value="Genomic_DNA"/>
</dbReference>
<protein>
    <submittedName>
        <fullName evidence="2">Phosphotransferase enzyme family protein</fullName>
    </submittedName>
</protein>
<dbReference type="GO" id="GO:0016740">
    <property type="term" value="F:transferase activity"/>
    <property type="evidence" value="ECO:0007669"/>
    <property type="project" value="UniProtKB-KW"/>
</dbReference>
<dbReference type="InterPro" id="IPR051678">
    <property type="entry name" value="AGP_Transferase"/>
</dbReference>
<organism evidence="2 3">
    <name type="scientific">Talaromyces pinophilus</name>
    <name type="common">Penicillium pinophilum</name>
    <dbReference type="NCBI Taxonomy" id="128442"/>
    <lineage>
        <taxon>Eukaryota</taxon>
        <taxon>Fungi</taxon>
        <taxon>Dikarya</taxon>
        <taxon>Ascomycota</taxon>
        <taxon>Pezizomycotina</taxon>
        <taxon>Eurotiomycetes</taxon>
        <taxon>Eurotiomycetidae</taxon>
        <taxon>Eurotiales</taxon>
        <taxon>Trichocomaceae</taxon>
        <taxon>Talaromyces</taxon>
        <taxon>Talaromyces sect. Talaromyces</taxon>
    </lineage>
</organism>
<dbReference type="Proteomes" id="UP000053095">
    <property type="component" value="Unassembled WGS sequence"/>
</dbReference>
<evidence type="ECO:0000259" key="1">
    <source>
        <dbReference type="Pfam" id="PF01636"/>
    </source>
</evidence>
<evidence type="ECO:0000313" key="2">
    <source>
        <dbReference type="EMBL" id="GAM42052.1"/>
    </source>
</evidence>
<dbReference type="PANTHER" id="PTHR21310">
    <property type="entry name" value="AMINOGLYCOSIDE PHOSPHOTRANSFERASE-RELATED-RELATED"/>
    <property type="match status" value="1"/>
</dbReference>
<dbReference type="AlphaFoldDB" id="A0A0B8N1K2"/>
<keyword evidence="3" id="KW-1185">Reference proteome</keyword>